<dbReference type="HOGENOM" id="CLU_2078896_0_0_1"/>
<keyword evidence="4" id="KW-1185">Reference proteome</keyword>
<reference evidence="2 4" key="1">
    <citation type="submission" date="2008-03" db="EMBL/GenBank/DDBJ databases">
        <title>Annotation of Ixodes scapularis.</title>
        <authorList>
            <consortium name="Ixodes scapularis Genome Project Consortium"/>
            <person name="Caler E."/>
            <person name="Hannick L.I."/>
            <person name="Bidwell S."/>
            <person name="Joardar V."/>
            <person name="Thiagarajan M."/>
            <person name="Amedeo P."/>
            <person name="Galinsky K.J."/>
            <person name="Schobel S."/>
            <person name="Inman J."/>
            <person name="Hostetler J."/>
            <person name="Miller J."/>
            <person name="Hammond M."/>
            <person name="Megy K."/>
            <person name="Lawson D."/>
            <person name="Kodira C."/>
            <person name="Sutton G."/>
            <person name="Meyer J."/>
            <person name="Hill C.A."/>
            <person name="Birren B."/>
            <person name="Nene V."/>
            <person name="Collins F."/>
            <person name="Alarcon-Chaidez F."/>
            <person name="Wikel S."/>
            <person name="Strausberg R."/>
        </authorList>
    </citation>
    <scope>NUCLEOTIDE SEQUENCE [LARGE SCALE GENOMIC DNA]</scope>
    <source>
        <strain evidence="4">Wikel</strain>
        <strain evidence="2">Wikel colony</strain>
    </source>
</reference>
<proteinExistence type="predicted"/>
<evidence type="ECO:0000313" key="3">
    <source>
        <dbReference type="EnsemblMetazoa" id="ISCW006102-PA"/>
    </source>
</evidence>
<feature type="non-terminal residue" evidence="2">
    <location>
        <position position="118"/>
    </location>
</feature>
<name>B7PQI1_IXOSC</name>
<evidence type="ECO:0000313" key="4">
    <source>
        <dbReference type="Proteomes" id="UP000001555"/>
    </source>
</evidence>
<sequence length="118" mass="12719">NNQSNRFSASSLGAAPRCSSQRTTSNSSRSSRKSQEGIPGISLRKLATLGISSSNARAPLIRASAHFSFMVRRLRCSPSPTSVSLQKSLLPRKNTRVNMAPYFTCGRAAPSKETFSAQ</sequence>
<dbReference type="EMBL" id="ABJB010178745">
    <property type="status" value="NOT_ANNOTATED_CDS"/>
    <property type="molecule type" value="Genomic_DNA"/>
</dbReference>
<dbReference type="VEuPathDB" id="VectorBase:ISCW006102"/>
<feature type="compositionally biased region" description="Low complexity" evidence="1">
    <location>
        <begin position="17"/>
        <end position="29"/>
    </location>
</feature>
<accession>B7PQI1</accession>
<protein>
    <submittedName>
        <fullName evidence="2 3">Uncharacterized protein</fullName>
    </submittedName>
</protein>
<feature type="non-terminal residue" evidence="2">
    <location>
        <position position="1"/>
    </location>
</feature>
<reference evidence="3" key="2">
    <citation type="submission" date="2020-05" db="UniProtKB">
        <authorList>
            <consortium name="EnsemblMetazoa"/>
        </authorList>
    </citation>
    <scope>IDENTIFICATION</scope>
    <source>
        <strain evidence="3">wikel</strain>
    </source>
</reference>
<organism>
    <name type="scientific">Ixodes scapularis</name>
    <name type="common">Black-legged tick</name>
    <name type="synonym">Deer tick</name>
    <dbReference type="NCBI Taxonomy" id="6945"/>
    <lineage>
        <taxon>Eukaryota</taxon>
        <taxon>Metazoa</taxon>
        <taxon>Ecdysozoa</taxon>
        <taxon>Arthropoda</taxon>
        <taxon>Chelicerata</taxon>
        <taxon>Arachnida</taxon>
        <taxon>Acari</taxon>
        <taxon>Parasitiformes</taxon>
        <taxon>Ixodida</taxon>
        <taxon>Ixodoidea</taxon>
        <taxon>Ixodidae</taxon>
        <taxon>Ixodinae</taxon>
        <taxon>Ixodes</taxon>
    </lineage>
</organism>
<dbReference type="AlphaFoldDB" id="B7PQI1"/>
<dbReference type="Proteomes" id="UP000001555">
    <property type="component" value="Unassembled WGS sequence"/>
</dbReference>
<dbReference type="EnsemblMetazoa" id="ISCW006102-RA">
    <property type="protein sequence ID" value="ISCW006102-PA"/>
    <property type="gene ID" value="ISCW006102"/>
</dbReference>
<feature type="region of interest" description="Disordered" evidence="1">
    <location>
        <begin position="1"/>
        <end position="39"/>
    </location>
</feature>
<gene>
    <name evidence="2" type="ORF">IscW_ISCW006102</name>
</gene>
<evidence type="ECO:0000313" key="2">
    <source>
        <dbReference type="EMBL" id="EEC08852.1"/>
    </source>
</evidence>
<dbReference type="EMBL" id="DS765168">
    <property type="protein sequence ID" value="EEC08852.1"/>
    <property type="molecule type" value="Genomic_DNA"/>
</dbReference>
<dbReference type="PaxDb" id="6945-B7PQI1"/>
<dbReference type="InParanoid" id="B7PQI1"/>
<evidence type="ECO:0000256" key="1">
    <source>
        <dbReference type="SAM" id="MobiDB-lite"/>
    </source>
</evidence>
<feature type="compositionally biased region" description="Polar residues" evidence="1">
    <location>
        <begin position="1"/>
        <end position="11"/>
    </location>
</feature>
<dbReference type="VEuPathDB" id="VectorBase:ISCI006102"/>